<dbReference type="SMART" id="SM00228">
    <property type="entry name" value="PDZ"/>
    <property type="match status" value="2"/>
</dbReference>
<evidence type="ECO:0000259" key="17">
    <source>
        <dbReference type="PROSITE" id="PS50106"/>
    </source>
</evidence>
<keyword evidence="9" id="KW-0574">Periplasm</keyword>
<dbReference type="PANTHER" id="PTHR22939">
    <property type="entry name" value="SERINE PROTEASE FAMILY S1C HTRA-RELATED"/>
    <property type="match status" value="1"/>
</dbReference>
<dbReference type="NCBIfam" id="TIGR02037">
    <property type="entry name" value="degP_htrA_DO"/>
    <property type="match status" value="1"/>
</dbReference>
<evidence type="ECO:0000256" key="7">
    <source>
        <dbReference type="ARBA" id="ARBA00022729"/>
    </source>
</evidence>
<evidence type="ECO:0000256" key="5">
    <source>
        <dbReference type="ARBA" id="ARBA00013958"/>
    </source>
</evidence>
<protein>
    <recommendedName>
        <fullName evidence="5">Probable periplasmic serine endoprotease DegP-like</fullName>
        <ecNumber evidence="4">3.4.21.107</ecNumber>
    </recommendedName>
    <alternativeName>
        <fullName evidence="13">Protease Do</fullName>
    </alternativeName>
</protein>
<keyword evidence="19" id="KW-1185">Reference proteome</keyword>
<keyword evidence="8" id="KW-0677">Repeat</keyword>
<dbReference type="SUPFAM" id="SSF50156">
    <property type="entry name" value="PDZ domain-like"/>
    <property type="match status" value="2"/>
</dbReference>
<evidence type="ECO:0000256" key="2">
    <source>
        <dbReference type="ARBA" id="ARBA00004418"/>
    </source>
</evidence>
<feature type="signal peptide" evidence="16">
    <location>
        <begin position="1"/>
        <end position="23"/>
    </location>
</feature>
<dbReference type="EMBL" id="CP024847">
    <property type="protein sequence ID" value="AUR51000.1"/>
    <property type="molecule type" value="Genomic_DNA"/>
</dbReference>
<evidence type="ECO:0000256" key="10">
    <source>
        <dbReference type="ARBA" id="ARBA00022801"/>
    </source>
</evidence>
<dbReference type="OrthoDB" id="9758917at2"/>
<feature type="active site" description="Charge relay system" evidence="14">
    <location>
        <position position="136"/>
    </location>
</feature>
<dbReference type="KEGG" id="nba:CUN60_01330"/>
<evidence type="ECO:0000256" key="15">
    <source>
        <dbReference type="PIRSR" id="PIRSR611782-2"/>
    </source>
</evidence>
<feature type="chain" id="PRO_5039193473" description="Probable periplasmic serine endoprotease DegP-like" evidence="16">
    <location>
        <begin position="24"/>
        <end position="471"/>
    </location>
</feature>
<keyword evidence="6 18" id="KW-0645">Protease</keyword>
<comment type="similarity">
    <text evidence="3">Belongs to the peptidase S1C family.</text>
</comment>
<evidence type="ECO:0000256" key="13">
    <source>
        <dbReference type="ARBA" id="ARBA00032850"/>
    </source>
</evidence>
<dbReference type="Proteomes" id="UP000236655">
    <property type="component" value="Chromosome"/>
</dbReference>
<evidence type="ECO:0000256" key="6">
    <source>
        <dbReference type="ARBA" id="ARBA00022670"/>
    </source>
</evidence>
<dbReference type="InterPro" id="IPR036034">
    <property type="entry name" value="PDZ_sf"/>
</dbReference>
<proteinExistence type="inferred from homology"/>
<dbReference type="GO" id="GO:0042597">
    <property type="term" value="C:periplasmic space"/>
    <property type="evidence" value="ECO:0007669"/>
    <property type="project" value="UniProtKB-SubCell"/>
</dbReference>
<dbReference type="Pfam" id="PF13365">
    <property type="entry name" value="Trypsin_2"/>
    <property type="match status" value="1"/>
</dbReference>
<dbReference type="PROSITE" id="PS50106">
    <property type="entry name" value="PDZ"/>
    <property type="match status" value="1"/>
</dbReference>
<dbReference type="InterPro" id="IPR001478">
    <property type="entry name" value="PDZ"/>
</dbReference>
<evidence type="ECO:0000256" key="12">
    <source>
        <dbReference type="ARBA" id="ARBA00023016"/>
    </source>
</evidence>
<dbReference type="GO" id="GO:0004252">
    <property type="term" value="F:serine-type endopeptidase activity"/>
    <property type="evidence" value="ECO:0007669"/>
    <property type="project" value="InterPro"/>
</dbReference>
<evidence type="ECO:0000256" key="9">
    <source>
        <dbReference type="ARBA" id="ARBA00022764"/>
    </source>
</evidence>
<dbReference type="PRINTS" id="PR00834">
    <property type="entry name" value="PROTEASES2C"/>
</dbReference>
<keyword evidence="12" id="KW-0346">Stress response</keyword>
<dbReference type="GO" id="GO:0006508">
    <property type="term" value="P:proteolysis"/>
    <property type="evidence" value="ECO:0007669"/>
    <property type="project" value="UniProtKB-KW"/>
</dbReference>
<name>A0A2I7N3G8_9NEIS</name>
<accession>A0A2I7N3G8</accession>
<dbReference type="InterPro" id="IPR009003">
    <property type="entry name" value="Peptidase_S1_PA"/>
</dbReference>
<evidence type="ECO:0000256" key="8">
    <source>
        <dbReference type="ARBA" id="ARBA00022737"/>
    </source>
</evidence>
<feature type="binding site" evidence="15">
    <location>
        <position position="106"/>
    </location>
    <ligand>
        <name>substrate</name>
    </ligand>
</feature>
<evidence type="ECO:0000313" key="18">
    <source>
        <dbReference type="EMBL" id="AUR51000.1"/>
    </source>
</evidence>
<evidence type="ECO:0000256" key="3">
    <source>
        <dbReference type="ARBA" id="ARBA00010541"/>
    </source>
</evidence>
<evidence type="ECO:0000256" key="11">
    <source>
        <dbReference type="ARBA" id="ARBA00022825"/>
    </source>
</evidence>
<feature type="active site" description="Charge relay system" evidence="14">
    <location>
        <position position="106"/>
    </location>
</feature>
<keyword evidence="7 16" id="KW-0732">Signal</keyword>
<feature type="binding site" evidence="15">
    <location>
        <begin position="207"/>
        <end position="209"/>
    </location>
    <ligand>
        <name>substrate</name>
    </ligand>
</feature>
<reference evidence="19" key="1">
    <citation type="submission" date="2017-11" db="EMBL/GenBank/DDBJ databases">
        <authorList>
            <person name="Chan K.G."/>
            <person name="Lee L.S."/>
        </authorList>
    </citation>
    <scope>NUCLEOTIDE SEQUENCE [LARGE SCALE GENOMIC DNA]</scope>
    <source>
        <strain evidence="19">DSM 100970</strain>
    </source>
</reference>
<dbReference type="Pfam" id="PF13180">
    <property type="entry name" value="PDZ_2"/>
    <property type="match status" value="1"/>
</dbReference>
<dbReference type="CDD" id="cd10839">
    <property type="entry name" value="cpPDZ1_DegP-like"/>
    <property type="match status" value="1"/>
</dbReference>
<feature type="binding site" evidence="15">
    <location>
        <position position="136"/>
    </location>
    <ligand>
        <name>substrate</name>
    </ligand>
</feature>
<keyword evidence="10" id="KW-0378">Hydrolase</keyword>
<sequence>MKKFLVLAILAGVVSFTPEYSFAATSSLSQSMPDFSGIYDSVGKSVVNINVTQVVQPQNSFGSTGDPMFDYFFKRMLPPQQQKYKQRGLGSGFVISSDGYILTNAHVVANADMVTVKLSDKREFKAKVVGYDLSTDVAVVKIAASGLPAVKIGDPNQLKPGNWVLAIGSPFGLENTITQGIVSALSRNLPDDSTVPFIQSDVPINPGNSGGPLINLDGEVVGINSQIYSKSGGYMGISFSIPIDYAMRIANQLKATGKVVHGRLGIAVQPVTDELAASFGLSKATGALVNGVDAGSAAEKAGIQVGDVILKVNGQDVTDTAILPQVVSNLGPDKQVDLVVWRNNKTINITATTMAAPDANNGSAPVANNSKQPKQIDKLGLVVSQLSSSQLKQLGNKLSGGVVVQSVNGDAQFAGVSPGDIIIGVANAPVISVEQLLKIVARYQGGQTIALKILRTDGQQWATIFVPLTVK</sequence>
<dbReference type="EC" id="3.4.21.107" evidence="4"/>
<dbReference type="Gene3D" id="2.30.42.10">
    <property type="match status" value="2"/>
</dbReference>
<dbReference type="RefSeq" id="WP_102950300.1">
    <property type="nucleotide sequence ID" value="NZ_CP024847.1"/>
</dbReference>
<feature type="domain" description="PDZ" evidence="17">
    <location>
        <begin position="262"/>
        <end position="344"/>
    </location>
</feature>
<evidence type="ECO:0000256" key="4">
    <source>
        <dbReference type="ARBA" id="ARBA00013035"/>
    </source>
</evidence>
<dbReference type="InterPro" id="IPR011782">
    <property type="entry name" value="Pept_S1C_Do"/>
</dbReference>
<evidence type="ECO:0000313" key="19">
    <source>
        <dbReference type="Proteomes" id="UP000236655"/>
    </source>
</evidence>
<evidence type="ECO:0000256" key="1">
    <source>
        <dbReference type="ARBA" id="ARBA00001772"/>
    </source>
</evidence>
<dbReference type="InterPro" id="IPR001940">
    <property type="entry name" value="Peptidase_S1C"/>
</dbReference>
<dbReference type="SUPFAM" id="SSF50494">
    <property type="entry name" value="Trypsin-like serine proteases"/>
    <property type="match status" value="1"/>
</dbReference>
<comment type="catalytic activity">
    <reaction evidence="1">
        <text>Acts on substrates that are at least partially unfolded. The cleavage site P1 residue is normally between a pair of hydrophobic residues, such as Val-|-Val.</text>
        <dbReference type="EC" id="3.4.21.107"/>
    </reaction>
</comment>
<evidence type="ECO:0000256" key="16">
    <source>
        <dbReference type="SAM" id="SignalP"/>
    </source>
</evidence>
<feature type="active site" description="Charge relay system" evidence="14">
    <location>
        <position position="209"/>
    </location>
</feature>
<organism evidence="18 19">
    <name type="scientific">Aquella oligotrophica</name>
    <dbReference type="NCBI Taxonomy" id="2067065"/>
    <lineage>
        <taxon>Bacteria</taxon>
        <taxon>Pseudomonadati</taxon>
        <taxon>Pseudomonadota</taxon>
        <taxon>Betaproteobacteria</taxon>
        <taxon>Neisseriales</taxon>
        <taxon>Neisseriaceae</taxon>
        <taxon>Aquella</taxon>
    </lineage>
</organism>
<gene>
    <name evidence="18" type="ORF">CUN60_01330</name>
</gene>
<keyword evidence="11" id="KW-0720">Serine protease</keyword>
<dbReference type="Gene3D" id="2.40.10.120">
    <property type="match status" value="1"/>
</dbReference>
<dbReference type="AlphaFoldDB" id="A0A2I7N3G8"/>
<evidence type="ECO:0000256" key="14">
    <source>
        <dbReference type="PIRSR" id="PIRSR611782-1"/>
    </source>
</evidence>
<dbReference type="PANTHER" id="PTHR22939:SF130">
    <property type="entry name" value="PERIPLASMIC SERINE ENDOPROTEASE DEGP-LIKE-RELATED"/>
    <property type="match status" value="1"/>
</dbReference>
<comment type="subcellular location">
    <subcellularLocation>
        <location evidence="2">Periplasm</location>
    </subcellularLocation>
</comment>